<evidence type="ECO:0000313" key="2">
    <source>
        <dbReference type="EMBL" id="UPT20527.1"/>
    </source>
</evidence>
<dbReference type="PIRSF" id="PIRSF021700">
    <property type="entry name" value="3_dmu_93_MTrfase"/>
    <property type="match status" value="1"/>
</dbReference>
<dbReference type="InterPro" id="IPR029068">
    <property type="entry name" value="Glyas_Bleomycin-R_OHBP_Dase"/>
</dbReference>
<accession>A0ABY4KYM1</accession>
<dbReference type="PANTHER" id="PTHR33990">
    <property type="entry name" value="PROTEIN YJDN-RELATED"/>
    <property type="match status" value="1"/>
</dbReference>
<organism evidence="2 3">
    <name type="scientific">Thermobifida alba</name>
    <name type="common">Thermomonospora alba</name>
    <dbReference type="NCBI Taxonomy" id="53522"/>
    <lineage>
        <taxon>Bacteria</taxon>
        <taxon>Bacillati</taxon>
        <taxon>Actinomycetota</taxon>
        <taxon>Actinomycetes</taxon>
        <taxon>Streptosporangiales</taxon>
        <taxon>Nocardiopsidaceae</taxon>
        <taxon>Thermobifida</taxon>
    </lineage>
</organism>
<keyword evidence="3" id="KW-1185">Reference proteome</keyword>
<dbReference type="Proteomes" id="UP000832041">
    <property type="component" value="Chromosome"/>
</dbReference>
<sequence length="156" mass="17681">MQKITTCLWFDDQAEQAANFYTSLFGNSRIVEVQYYNEAMPDRAGQVMLVLFELAGQRFMALNGGPEFTFTEAVSLHVDCADQREVDELWAKLTDGGQESQCGWLKDRFGLSWQIIPRRLTELLNDPDPDRAVRATRAMLGMRKIDVQGLLEAVGD</sequence>
<dbReference type="InterPro" id="IPR009725">
    <property type="entry name" value="3_dmu_93_MTrfase"/>
</dbReference>
<reference evidence="2 3" key="1">
    <citation type="submission" date="2020-04" db="EMBL/GenBank/DDBJ databases">
        <title>Thermobifida alba genome sequencing and assembly.</title>
        <authorList>
            <person name="Luzics S."/>
            <person name="Horvath B."/>
            <person name="Nagy I."/>
            <person name="Toth A."/>
            <person name="Nagy I."/>
            <person name="Kukolya J."/>
        </authorList>
    </citation>
    <scope>NUCLEOTIDE SEQUENCE [LARGE SCALE GENOMIC DNA]</scope>
    <source>
        <strain evidence="2 3">DSM 43795</strain>
    </source>
</reference>
<dbReference type="InterPro" id="IPR028973">
    <property type="entry name" value="PhnB-like"/>
</dbReference>
<dbReference type="Gene3D" id="3.10.180.10">
    <property type="entry name" value="2,3-Dihydroxybiphenyl 1,2-Dioxygenase, domain 1"/>
    <property type="match status" value="1"/>
</dbReference>
<dbReference type="SUPFAM" id="SSF54593">
    <property type="entry name" value="Glyoxalase/Bleomycin resistance protein/Dihydroxybiphenyl dioxygenase"/>
    <property type="match status" value="1"/>
</dbReference>
<protein>
    <submittedName>
        <fullName evidence="2">VOC family protein</fullName>
    </submittedName>
</protein>
<gene>
    <name evidence="2" type="ORF">FOF52_05685</name>
</gene>
<dbReference type="Pfam" id="PF06983">
    <property type="entry name" value="3-dmu-9_3-mt"/>
    <property type="match status" value="1"/>
</dbReference>
<dbReference type="RefSeq" id="WP_248592788.1">
    <property type="nucleotide sequence ID" value="NZ_BAABEB010000012.1"/>
</dbReference>
<dbReference type="EMBL" id="CP051627">
    <property type="protein sequence ID" value="UPT20527.1"/>
    <property type="molecule type" value="Genomic_DNA"/>
</dbReference>
<dbReference type="PANTHER" id="PTHR33990:SF2">
    <property type="entry name" value="PHNB-LIKE DOMAIN-CONTAINING PROTEIN"/>
    <property type="match status" value="1"/>
</dbReference>
<name>A0ABY4KYM1_THEAE</name>
<feature type="domain" description="PhnB-like" evidence="1">
    <location>
        <begin position="2"/>
        <end position="116"/>
    </location>
</feature>
<dbReference type="CDD" id="cd06588">
    <property type="entry name" value="PhnB_like"/>
    <property type="match status" value="1"/>
</dbReference>
<evidence type="ECO:0000259" key="1">
    <source>
        <dbReference type="Pfam" id="PF06983"/>
    </source>
</evidence>
<evidence type="ECO:0000313" key="3">
    <source>
        <dbReference type="Proteomes" id="UP000832041"/>
    </source>
</evidence>
<proteinExistence type="predicted"/>